<keyword evidence="1" id="KW-0732">Signal</keyword>
<evidence type="ECO:0000256" key="1">
    <source>
        <dbReference type="SAM" id="SignalP"/>
    </source>
</evidence>
<feature type="signal peptide" evidence="1">
    <location>
        <begin position="1"/>
        <end position="21"/>
    </location>
</feature>
<organism evidence="2">
    <name type="scientific">uncultured Sphingomonas sp</name>
    <dbReference type="NCBI Taxonomy" id="158754"/>
    <lineage>
        <taxon>Bacteria</taxon>
        <taxon>Pseudomonadati</taxon>
        <taxon>Pseudomonadota</taxon>
        <taxon>Alphaproteobacteria</taxon>
        <taxon>Sphingomonadales</taxon>
        <taxon>Sphingomonadaceae</taxon>
        <taxon>Sphingomonas</taxon>
        <taxon>environmental samples</taxon>
    </lineage>
</organism>
<dbReference type="AlphaFoldDB" id="A0A6J4T406"/>
<protein>
    <recommendedName>
        <fullName evidence="3">Rap1a immunity protein domain-containing protein</fullName>
    </recommendedName>
</protein>
<accession>A0A6J4T406</accession>
<dbReference type="EMBL" id="CADCWB010000077">
    <property type="protein sequence ID" value="CAA9512830.1"/>
    <property type="molecule type" value="Genomic_DNA"/>
</dbReference>
<sequence>MRSILLAASAALVLLPSVAAAQSMNAEVFHKRATALMKKGPLALFSRGEIKALMAEGQAAGLKARDQRLAAVKAGGQGRYCPPPGPQSMNSDEFMKRLAAIPPAERARINMTEATTRVLASKFPCKA</sequence>
<name>A0A6J4T406_9SPHN</name>
<evidence type="ECO:0000313" key="2">
    <source>
        <dbReference type="EMBL" id="CAA9512830.1"/>
    </source>
</evidence>
<evidence type="ECO:0008006" key="3">
    <source>
        <dbReference type="Google" id="ProtNLM"/>
    </source>
</evidence>
<proteinExistence type="predicted"/>
<gene>
    <name evidence="2" type="ORF">AVDCRST_MAG62-634</name>
</gene>
<reference evidence="2" key="1">
    <citation type="submission" date="2020-02" db="EMBL/GenBank/DDBJ databases">
        <authorList>
            <person name="Meier V. D."/>
        </authorList>
    </citation>
    <scope>NUCLEOTIDE SEQUENCE</scope>
    <source>
        <strain evidence="2">AVDCRST_MAG62</strain>
    </source>
</reference>
<feature type="chain" id="PRO_5026923643" description="Rap1a immunity protein domain-containing protein" evidence="1">
    <location>
        <begin position="22"/>
        <end position="127"/>
    </location>
</feature>